<evidence type="ECO:0000256" key="2">
    <source>
        <dbReference type="SAM" id="SignalP"/>
    </source>
</evidence>
<organism evidence="3 4">
    <name type="scientific">Ascaris lumbricoides</name>
    <name type="common">Giant roundworm</name>
    <dbReference type="NCBI Taxonomy" id="6252"/>
    <lineage>
        <taxon>Eukaryota</taxon>
        <taxon>Metazoa</taxon>
        <taxon>Ecdysozoa</taxon>
        <taxon>Nematoda</taxon>
        <taxon>Chromadorea</taxon>
        <taxon>Rhabditida</taxon>
        <taxon>Spirurina</taxon>
        <taxon>Ascaridomorpha</taxon>
        <taxon>Ascaridoidea</taxon>
        <taxon>Ascarididae</taxon>
        <taxon>Ascaris</taxon>
    </lineage>
</organism>
<dbReference type="Proteomes" id="UP000036681">
    <property type="component" value="Unplaced"/>
</dbReference>
<accession>A0A0M3HL32</accession>
<evidence type="ECO:0000313" key="4">
    <source>
        <dbReference type="WBParaSite" id="ALUE_0000222701-mRNA-1"/>
    </source>
</evidence>
<evidence type="ECO:0000256" key="1">
    <source>
        <dbReference type="SAM" id="Phobius"/>
    </source>
</evidence>
<keyword evidence="1" id="KW-0812">Transmembrane</keyword>
<feature type="chain" id="PRO_5005656515" evidence="2">
    <location>
        <begin position="20"/>
        <end position="89"/>
    </location>
</feature>
<feature type="transmembrane region" description="Helical" evidence="1">
    <location>
        <begin position="67"/>
        <end position="86"/>
    </location>
</feature>
<evidence type="ECO:0000313" key="3">
    <source>
        <dbReference type="Proteomes" id="UP000036681"/>
    </source>
</evidence>
<protein>
    <submittedName>
        <fullName evidence="4">Secreted protein</fullName>
    </submittedName>
</protein>
<keyword evidence="1" id="KW-1133">Transmembrane helix</keyword>
<reference evidence="4" key="1">
    <citation type="submission" date="2017-02" db="UniProtKB">
        <authorList>
            <consortium name="WormBaseParasite"/>
        </authorList>
    </citation>
    <scope>IDENTIFICATION</scope>
</reference>
<sequence>MMILCCIIFHFIKCILVSGKSVVSRASLFSSIRHIDCIRSTNLFVRLVGQLWNSFCVGHLLVTRHVITTQCLFAFLVYAMFIFLMAEIR</sequence>
<feature type="signal peptide" evidence="2">
    <location>
        <begin position="1"/>
        <end position="19"/>
    </location>
</feature>
<dbReference type="WBParaSite" id="ALUE_0000222701-mRNA-1">
    <property type="protein sequence ID" value="ALUE_0000222701-mRNA-1"/>
    <property type="gene ID" value="ALUE_0000222701"/>
</dbReference>
<keyword evidence="3" id="KW-1185">Reference proteome</keyword>
<proteinExistence type="predicted"/>
<name>A0A0M3HL32_ASCLU</name>
<keyword evidence="1" id="KW-0472">Membrane</keyword>
<dbReference type="AlphaFoldDB" id="A0A0M3HL32"/>
<keyword evidence="2" id="KW-0732">Signal</keyword>